<evidence type="ECO:0000256" key="6">
    <source>
        <dbReference type="ARBA" id="ARBA00022807"/>
    </source>
</evidence>
<dbReference type="PANTHER" id="PTHR24006:SF687">
    <property type="entry name" value="UBIQUITIN CARBOXYL-TERMINAL HYDROLASE 10"/>
    <property type="match status" value="1"/>
</dbReference>
<keyword evidence="11" id="KW-1185">Reference proteome</keyword>
<dbReference type="PROSITE" id="PS50235">
    <property type="entry name" value="USP_3"/>
    <property type="match status" value="1"/>
</dbReference>
<dbReference type="EMBL" id="WHVB01000037">
    <property type="protein sequence ID" value="KAF8467102.1"/>
    <property type="molecule type" value="Genomic_DNA"/>
</dbReference>
<gene>
    <name evidence="10" type="ORF">DFH94DRAFT_298786</name>
</gene>
<dbReference type="PANTHER" id="PTHR24006">
    <property type="entry name" value="UBIQUITIN CARBOXYL-TERMINAL HYDROLASE"/>
    <property type="match status" value="1"/>
</dbReference>
<feature type="transmembrane region" description="Helical" evidence="8">
    <location>
        <begin position="71"/>
        <end position="90"/>
    </location>
</feature>
<dbReference type="GO" id="GO:0005829">
    <property type="term" value="C:cytosol"/>
    <property type="evidence" value="ECO:0007669"/>
    <property type="project" value="TreeGrafter"/>
</dbReference>
<dbReference type="GO" id="GO:0006508">
    <property type="term" value="P:proteolysis"/>
    <property type="evidence" value="ECO:0007669"/>
    <property type="project" value="UniProtKB-KW"/>
</dbReference>
<dbReference type="Gene3D" id="3.90.70.10">
    <property type="entry name" value="Cysteine proteinases"/>
    <property type="match status" value="1"/>
</dbReference>
<dbReference type="AlphaFoldDB" id="A0A9P5MQ35"/>
<dbReference type="Pfam" id="PF20153">
    <property type="entry name" value="DUF6535"/>
    <property type="match status" value="1"/>
</dbReference>
<feature type="region of interest" description="Disordered" evidence="7">
    <location>
        <begin position="627"/>
        <end position="647"/>
    </location>
</feature>
<dbReference type="PROSITE" id="PS00973">
    <property type="entry name" value="USP_2"/>
    <property type="match status" value="1"/>
</dbReference>
<keyword evidence="5" id="KW-0378">Hydrolase</keyword>
<proteinExistence type="predicted"/>
<accession>A0A9P5MQ35</accession>
<dbReference type="OrthoDB" id="429671at2759"/>
<evidence type="ECO:0000256" key="1">
    <source>
        <dbReference type="ARBA" id="ARBA00000707"/>
    </source>
</evidence>
<evidence type="ECO:0000313" key="10">
    <source>
        <dbReference type="EMBL" id="KAF8467102.1"/>
    </source>
</evidence>
<dbReference type="GO" id="GO:0004843">
    <property type="term" value="F:cysteine-type deubiquitinase activity"/>
    <property type="evidence" value="ECO:0007669"/>
    <property type="project" value="UniProtKB-EC"/>
</dbReference>
<feature type="region of interest" description="Disordered" evidence="7">
    <location>
        <begin position="843"/>
        <end position="874"/>
    </location>
</feature>
<evidence type="ECO:0000256" key="7">
    <source>
        <dbReference type="SAM" id="MobiDB-lite"/>
    </source>
</evidence>
<keyword evidence="4" id="KW-0833">Ubl conjugation pathway</keyword>
<dbReference type="EC" id="3.4.19.12" evidence="2"/>
<dbReference type="InterPro" id="IPR038765">
    <property type="entry name" value="Papain-like_cys_pep_sf"/>
</dbReference>
<evidence type="ECO:0000256" key="4">
    <source>
        <dbReference type="ARBA" id="ARBA00022786"/>
    </source>
</evidence>
<evidence type="ECO:0000256" key="5">
    <source>
        <dbReference type="ARBA" id="ARBA00022801"/>
    </source>
</evidence>
<dbReference type="GO" id="GO:0016579">
    <property type="term" value="P:protein deubiquitination"/>
    <property type="evidence" value="ECO:0007669"/>
    <property type="project" value="InterPro"/>
</dbReference>
<evidence type="ECO:0000256" key="3">
    <source>
        <dbReference type="ARBA" id="ARBA00022670"/>
    </source>
</evidence>
<feature type="region of interest" description="Disordered" evidence="7">
    <location>
        <begin position="1"/>
        <end position="41"/>
    </location>
</feature>
<name>A0A9P5MQ35_9AGAM</name>
<dbReference type="InterPro" id="IPR018200">
    <property type="entry name" value="USP_CS"/>
</dbReference>
<dbReference type="PROSITE" id="PS00972">
    <property type="entry name" value="USP_1"/>
    <property type="match status" value="1"/>
</dbReference>
<sequence>MPQTTHRDLEGGNDPDGHRNRWHPQSTSNQPMQGDFNFGDSSGPLFSVYSKAAEDEDDKTVERWQKDADGILIFTGLFSAAVAALLGVTVQDLRPNSQDISAFYLGNIYEVLADPNVTRAPIPSPISKPPPFSPPRYAVWVNSLWFLSLVMSLSCALWATSLHQWARRYIRLTQPARCSPEKRARMRAFFANGVDKMHIPWAVEGLPTLIHLSLFLFFGGLVIFLFNVNREVFARVVWWIGLFSIVYGLITLLPLIRQDSPYYTPLSTPAWFPYATIQYVIFSVLALVTDSCGCFQIWLRCEGLRDRYSDRMVVGVETIAEEIVEEQSSKIDVGILGWTLSALGDDDSLEKFFEAIPGLFHSMLVKDLERDFTGTLLETFWRALNGFMGRTWSSNSVTEPVRSRRDIICRDIISLIPCPDDIIRHDLRFHFDQAPLSIERLRALSRWRTNKDYYVAGYALIRVTKLLVSMQERDDDWIMFASEVYGLAAQDLRDNIALAGDSLFLALAIYVYRKTIHSDRMELFGELPYFDIRHTLPGLQHDFCTVWNELVQAARNHPNQPYYPPSTVLHGIRHLYVALHQGTDIAPAASFRYPLCDVAGHRPDSPASVPVSDFVKDALAIPFGFPTLRGESPDPSPHHVTSGGGAVSREVKEESIIAGPPSLFHPTTHSEIGDSSQVPAAALSVHTSPRDPRPADALPVAPALQDVPQAITLSHPLEQRDIVASRAEPDTTEILSTTSTPAPSHASPLPNAELFALLSSTTPSRPAGNATLPRLRARGLVNTGNMCFANAVLQLLAHTPPFWNLFRKLGDLKGQRGAGGQETSGGATPLVDSTVKFSAEFMFEEEPPPTQQPPQQATDSDGEPTEDEEAKKENKVVNSFEPTYIYDVMKEKRQLKNLLDGQQQDAEEFFRLYLDALDEELLTLLISGVEESEVSQSGQTDVGNRDFTAKSVASPLMRIFCGKFRSTVRAPNLPDGVKIEDWRPLQLDIQHDSVKAIEDALARISHLQAVQFGPSGLGEASQQVLIEALPPVLVLHLKRFLYDVAADGIVKISKPVQFAPELEIPLEIMASVSGKSAEPAHYKLYGVLYHHGESAGSGHYTVDVLQPNEDSRGGEGWLHIDDEAVRAVRHEDVFGNHDDERVDDRCAYMLFYCQTASART</sequence>
<feature type="transmembrane region" description="Helical" evidence="8">
    <location>
        <begin position="236"/>
        <end position="256"/>
    </location>
</feature>
<comment type="catalytic activity">
    <reaction evidence="1">
        <text>Thiol-dependent hydrolysis of ester, thioester, amide, peptide and isopeptide bonds formed by the C-terminal Gly of ubiquitin (a 76-residue protein attached to proteins as an intracellular targeting signal).</text>
        <dbReference type="EC" id="3.4.19.12"/>
    </reaction>
</comment>
<dbReference type="InterPro" id="IPR045338">
    <property type="entry name" value="DUF6535"/>
</dbReference>
<reference evidence="10" key="2">
    <citation type="journal article" date="2020" name="Nat. Commun.">
        <title>Large-scale genome sequencing of mycorrhizal fungi provides insights into the early evolution of symbiotic traits.</title>
        <authorList>
            <person name="Miyauchi S."/>
            <person name="Kiss E."/>
            <person name="Kuo A."/>
            <person name="Drula E."/>
            <person name="Kohler A."/>
            <person name="Sanchez-Garcia M."/>
            <person name="Morin E."/>
            <person name="Andreopoulos B."/>
            <person name="Barry K.W."/>
            <person name="Bonito G."/>
            <person name="Buee M."/>
            <person name="Carver A."/>
            <person name="Chen C."/>
            <person name="Cichocki N."/>
            <person name="Clum A."/>
            <person name="Culley D."/>
            <person name="Crous P.W."/>
            <person name="Fauchery L."/>
            <person name="Girlanda M."/>
            <person name="Hayes R.D."/>
            <person name="Keri Z."/>
            <person name="LaButti K."/>
            <person name="Lipzen A."/>
            <person name="Lombard V."/>
            <person name="Magnuson J."/>
            <person name="Maillard F."/>
            <person name="Murat C."/>
            <person name="Nolan M."/>
            <person name="Ohm R.A."/>
            <person name="Pangilinan J."/>
            <person name="Pereira M.F."/>
            <person name="Perotto S."/>
            <person name="Peter M."/>
            <person name="Pfister S."/>
            <person name="Riley R."/>
            <person name="Sitrit Y."/>
            <person name="Stielow J.B."/>
            <person name="Szollosi G."/>
            <person name="Zifcakova L."/>
            <person name="Stursova M."/>
            <person name="Spatafora J.W."/>
            <person name="Tedersoo L."/>
            <person name="Vaario L.M."/>
            <person name="Yamada A."/>
            <person name="Yan M."/>
            <person name="Wang P."/>
            <person name="Xu J."/>
            <person name="Bruns T."/>
            <person name="Baldrian P."/>
            <person name="Vilgalys R."/>
            <person name="Dunand C."/>
            <person name="Henrissat B."/>
            <person name="Grigoriev I.V."/>
            <person name="Hibbett D."/>
            <person name="Nagy L.G."/>
            <person name="Martin F.M."/>
        </authorList>
    </citation>
    <scope>NUCLEOTIDE SEQUENCE</scope>
    <source>
        <strain evidence="10">Prilba</strain>
    </source>
</reference>
<evidence type="ECO:0000256" key="8">
    <source>
        <dbReference type="SAM" id="Phobius"/>
    </source>
</evidence>
<feature type="compositionally biased region" description="Basic and acidic residues" evidence="7">
    <location>
        <begin position="1"/>
        <end position="19"/>
    </location>
</feature>
<feature type="transmembrane region" description="Helical" evidence="8">
    <location>
        <begin position="276"/>
        <end position="299"/>
    </location>
</feature>
<dbReference type="SUPFAM" id="SSF54001">
    <property type="entry name" value="Cysteine proteinases"/>
    <property type="match status" value="1"/>
</dbReference>
<feature type="domain" description="USP" evidence="9">
    <location>
        <begin position="778"/>
        <end position="1155"/>
    </location>
</feature>
<keyword evidence="8" id="KW-0472">Membrane</keyword>
<dbReference type="InterPro" id="IPR050164">
    <property type="entry name" value="Peptidase_C19"/>
</dbReference>
<feature type="transmembrane region" description="Helical" evidence="8">
    <location>
        <begin position="209"/>
        <end position="229"/>
    </location>
</feature>
<reference evidence="10" key="1">
    <citation type="submission" date="2019-10" db="EMBL/GenBank/DDBJ databases">
        <authorList>
            <consortium name="DOE Joint Genome Institute"/>
            <person name="Kuo A."/>
            <person name="Miyauchi S."/>
            <person name="Kiss E."/>
            <person name="Drula E."/>
            <person name="Kohler A."/>
            <person name="Sanchez-Garcia M."/>
            <person name="Andreopoulos B."/>
            <person name="Barry K.W."/>
            <person name="Bonito G."/>
            <person name="Buee M."/>
            <person name="Carver A."/>
            <person name="Chen C."/>
            <person name="Cichocki N."/>
            <person name="Clum A."/>
            <person name="Culley D."/>
            <person name="Crous P.W."/>
            <person name="Fauchery L."/>
            <person name="Girlanda M."/>
            <person name="Hayes R."/>
            <person name="Keri Z."/>
            <person name="LaButti K."/>
            <person name="Lipzen A."/>
            <person name="Lombard V."/>
            <person name="Magnuson J."/>
            <person name="Maillard F."/>
            <person name="Morin E."/>
            <person name="Murat C."/>
            <person name="Nolan M."/>
            <person name="Ohm R."/>
            <person name="Pangilinan J."/>
            <person name="Pereira M."/>
            <person name="Perotto S."/>
            <person name="Peter M."/>
            <person name="Riley R."/>
            <person name="Sitrit Y."/>
            <person name="Stielow B."/>
            <person name="Szollosi G."/>
            <person name="Zifcakova L."/>
            <person name="Stursova M."/>
            <person name="Spatafora J.W."/>
            <person name="Tedersoo L."/>
            <person name="Vaario L.-M."/>
            <person name="Yamada A."/>
            <person name="Yan M."/>
            <person name="Wang P."/>
            <person name="Xu J."/>
            <person name="Bruns T."/>
            <person name="Baldrian P."/>
            <person name="Vilgalys R."/>
            <person name="Henrissat B."/>
            <person name="Grigoriev I.V."/>
            <person name="Hibbett D."/>
            <person name="Nagy L.G."/>
            <person name="Martin F.M."/>
        </authorList>
    </citation>
    <scope>NUCLEOTIDE SEQUENCE</scope>
    <source>
        <strain evidence="10">Prilba</strain>
    </source>
</reference>
<dbReference type="InterPro" id="IPR028889">
    <property type="entry name" value="USP"/>
</dbReference>
<evidence type="ECO:0000256" key="2">
    <source>
        <dbReference type="ARBA" id="ARBA00012759"/>
    </source>
</evidence>
<dbReference type="Pfam" id="PF00443">
    <property type="entry name" value="UCH"/>
    <property type="match status" value="1"/>
</dbReference>
<comment type="caution">
    <text evidence="10">The sequence shown here is derived from an EMBL/GenBank/DDBJ whole genome shotgun (WGS) entry which is preliminary data.</text>
</comment>
<feature type="transmembrane region" description="Helical" evidence="8">
    <location>
        <begin position="137"/>
        <end position="159"/>
    </location>
</feature>
<evidence type="ECO:0000313" key="11">
    <source>
        <dbReference type="Proteomes" id="UP000759537"/>
    </source>
</evidence>
<evidence type="ECO:0000259" key="9">
    <source>
        <dbReference type="PROSITE" id="PS50235"/>
    </source>
</evidence>
<dbReference type="InterPro" id="IPR001394">
    <property type="entry name" value="Peptidase_C19_UCH"/>
</dbReference>
<keyword evidence="8" id="KW-1133">Transmembrane helix</keyword>
<keyword evidence="3" id="KW-0645">Protease</keyword>
<dbReference type="CDD" id="cd02257">
    <property type="entry name" value="Peptidase_C19"/>
    <property type="match status" value="1"/>
</dbReference>
<organism evidence="10 11">
    <name type="scientific">Russula ochroleuca</name>
    <dbReference type="NCBI Taxonomy" id="152965"/>
    <lineage>
        <taxon>Eukaryota</taxon>
        <taxon>Fungi</taxon>
        <taxon>Dikarya</taxon>
        <taxon>Basidiomycota</taxon>
        <taxon>Agaricomycotina</taxon>
        <taxon>Agaricomycetes</taxon>
        <taxon>Russulales</taxon>
        <taxon>Russulaceae</taxon>
        <taxon>Russula</taxon>
    </lineage>
</organism>
<feature type="compositionally biased region" description="Polar residues" evidence="7">
    <location>
        <begin position="23"/>
        <end position="32"/>
    </location>
</feature>
<protein>
    <recommendedName>
        <fullName evidence="2">ubiquitinyl hydrolase 1</fullName>
        <ecNumber evidence="2">3.4.19.12</ecNumber>
    </recommendedName>
</protein>
<dbReference type="GO" id="GO:0005634">
    <property type="term" value="C:nucleus"/>
    <property type="evidence" value="ECO:0007669"/>
    <property type="project" value="TreeGrafter"/>
</dbReference>
<keyword evidence="8" id="KW-0812">Transmembrane</keyword>
<keyword evidence="6" id="KW-0788">Thiol protease</keyword>
<dbReference type="Proteomes" id="UP000759537">
    <property type="component" value="Unassembled WGS sequence"/>
</dbReference>